<name>A0A4Y2AE88_ARAVE</name>
<organism evidence="1 2">
    <name type="scientific">Araneus ventricosus</name>
    <name type="common">Orbweaver spider</name>
    <name type="synonym">Epeira ventricosa</name>
    <dbReference type="NCBI Taxonomy" id="182803"/>
    <lineage>
        <taxon>Eukaryota</taxon>
        <taxon>Metazoa</taxon>
        <taxon>Ecdysozoa</taxon>
        <taxon>Arthropoda</taxon>
        <taxon>Chelicerata</taxon>
        <taxon>Arachnida</taxon>
        <taxon>Araneae</taxon>
        <taxon>Araneomorphae</taxon>
        <taxon>Entelegynae</taxon>
        <taxon>Araneoidea</taxon>
        <taxon>Araneidae</taxon>
        <taxon>Araneus</taxon>
    </lineage>
</organism>
<gene>
    <name evidence="1" type="ORF">AVEN_143251_1</name>
</gene>
<dbReference type="Proteomes" id="UP000499080">
    <property type="component" value="Unassembled WGS sequence"/>
</dbReference>
<evidence type="ECO:0000313" key="2">
    <source>
        <dbReference type="Proteomes" id="UP000499080"/>
    </source>
</evidence>
<comment type="caution">
    <text evidence="1">The sequence shown here is derived from an EMBL/GenBank/DDBJ whole genome shotgun (WGS) entry which is preliminary data.</text>
</comment>
<keyword evidence="2" id="KW-1185">Reference proteome</keyword>
<protein>
    <submittedName>
        <fullName evidence="1">Uncharacterized protein</fullName>
    </submittedName>
</protein>
<reference evidence="1 2" key="1">
    <citation type="journal article" date="2019" name="Sci. Rep.">
        <title>Orb-weaving spider Araneus ventricosus genome elucidates the spidroin gene catalogue.</title>
        <authorList>
            <person name="Kono N."/>
            <person name="Nakamura H."/>
            <person name="Ohtoshi R."/>
            <person name="Moran D.A.P."/>
            <person name="Shinohara A."/>
            <person name="Yoshida Y."/>
            <person name="Fujiwara M."/>
            <person name="Mori M."/>
            <person name="Tomita M."/>
            <person name="Arakawa K."/>
        </authorList>
    </citation>
    <scope>NUCLEOTIDE SEQUENCE [LARGE SCALE GENOMIC DNA]</scope>
</reference>
<sequence length="138" mass="15820">MRLPPPYNVYEERENPSQQRLHNAGADCVHHSPQRQMNDLFHKKLDSTSPREKGPIGALLNPLIPVLCPLVGHSNELTLLQDYSAHVTPESHCCRPVMDVCLSAKTVIFRCPGYYRRQRAPFGVSRRKLRLHSEVERN</sequence>
<proteinExistence type="predicted"/>
<dbReference type="OrthoDB" id="6415118at2759"/>
<dbReference type="AlphaFoldDB" id="A0A4Y2AE88"/>
<accession>A0A4Y2AE88</accession>
<evidence type="ECO:0000313" key="1">
    <source>
        <dbReference type="EMBL" id="GBL77917.1"/>
    </source>
</evidence>
<dbReference type="EMBL" id="BGPR01000014">
    <property type="protein sequence ID" value="GBL77917.1"/>
    <property type="molecule type" value="Genomic_DNA"/>
</dbReference>